<dbReference type="Gene3D" id="1.20.1600.10">
    <property type="entry name" value="Outer membrane efflux proteins (OEP)"/>
    <property type="match status" value="1"/>
</dbReference>
<dbReference type="GO" id="GO:0015288">
    <property type="term" value="F:porin activity"/>
    <property type="evidence" value="ECO:0007669"/>
    <property type="project" value="TreeGrafter"/>
</dbReference>
<dbReference type="OrthoDB" id="128088at2"/>
<protein>
    <submittedName>
        <fullName evidence="9">Outer membrane efflux protein</fullName>
    </submittedName>
</protein>
<evidence type="ECO:0000256" key="6">
    <source>
        <dbReference type="ARBA" id="ARBA00023136"/>
    </source>
</evidence>
<dbReference type="eggNOG" id="COG1538">
    <property type="taxonomic scope" value="Bacteria"/>
</dbReference>
<evidence type="ECO:0000256" key="3">
    <source>
        <dbReference type="ARBA" id="ARBA00022448"/>
    </source>
</evidence>
<accession>Q01NG6</accession>
<dbReference type="PANTHER" id="PTHR30026">
    <property type="entry name" value="OUTER MEMBRANE PROTEIN TOLC"/>
    <property type="match status" value="1"/>
</dbReference>
<dbReference type="STRING" id="234267.Acid_7910"/>
<feature type="coiled-coil region" evidence="8">
    <location>
        <begin position="320"/>
        <end position="362"/>
    </location>
</feature>
<evidence type="ECO:0000256" key="1">
    <source>
        <dbReference type="ARBA" id="ARBA00004442"/>
    </source>
</evidence>
<keyword evidence="8" id="KW-0175">Coiled coil</keyword>
<evidence type="ECO:0000256" key="4">
    <source>
        <dbReference type="ARBA" id="ARBA00022452"/>
    </source>
</evidence>
<dbReference type="GO" id="GO:1990281">
    <property type="term" value="C:efflux pump complex"/>
    <property type="evidence" value="ECO:0007669"/>
    <property type="project" value="TreeGrafter"/>
</dbReference>
<dbReference type="InterPro" id="IPR003423">
    <property type="entry name" value="OMP_efflux"/>
</dbReference>
<dbReference type="InterPro" id="IPR051906">
    <property type="entry name" value="TolC-like"/>
</dbReference>
<gene>
    <name evidence="9" type="ordered locus">Acid_7910</name>
</gene>
<keyword evidence="4" id="KW-1134">Transmembrane beta strand</keyword>
<organism evidence="9">
    <name type="scientific">Solibacter usitatus (strain Ellin6076)</name>
    <dbReference type="NCBI Taxonomy" id="234267"/>
    <lineage>
        <taxon>Bacteria</taxon>
        <taxon>Pseudomonadati</taxon>
        <taxon>Acidobacteriota</taxon>
        <taxon>Terriglobia</taxon>
        <taxon>Bryobacterales</taxon>
        <taxon>Solibacteraceae</taxon>
        <taxon>Candidatus Solibacter</taxon>
    </lineage>
</organism>
<evidence type="ECO:0000256" key="5">
    <source>
        <dbReference type="ARBA" id="ARBA00022692"/>
    </source>
</evidence>
<proteinExistence type="inferred from homology"/>
<comment type="subcellular location">
    <subcellularLocation>
        <location evidence="1">Cell outer membrane</location>
    </subcellularLocation>
</comment>
<dbReference type="Pfam" id="PF02321">
    <property type="entry name" value="OEP"/>
    <property type="match status" value="2"/>
</dbReference>
<dbReference type="HOGENOM" id="CLU_012817_10_1_0"/>
<dbReference type="SUPFAM" id="SSF56954">
    <property type="entry name" value="Outer membrane efflux proteins (OEP)"/>
    <property type="match status" value="1"/>
</dbReference>
<dbReference type="InParanoid" id="Q01NG6"/>
<evidence type="ECO:0000256" key="7">
    <source>
        <dbReference type="ARBA" id="ARBA00023237"/>
    </source>
</evidence>
<evidence type="ECO:0000256" key="2">
    <source>
        <dbReference type="ARBA" id="ARBA00007613"/>
    </source>
</evidence>
<dbReference type="EMBL" id="CP000473">
    <property type="protein sequence ID" value="ABJ88804.1"/>
    <property type="molecule type" value="Genomic_DNA"/>
</dbReference>
<dbReference type="GO" id="GO:0015562">
    <property type="term" value="F:efflux transmembrane transporter activity"/>
    <property type="evidence" value="ECO:0007669"/>
    <property type="project" value="InterPro"/>
</dbReference>
<dbReference type="GO" id="GO:0009279">
    <property type="term" value="C:cell outer membrane"/>
    <property type="evidence" value="ECO:0007669"/>
    <property type="project" value="UniProtKB-SubCell"/>
</dbReference>
<name>Q01NG6_SOLUE</name>
<sequence length="435" mass="48136" precursor="true">MKLRIAIAVALAGSAFGQQPAPLKLTLHDAVQLALKQNPQVILANLDVQQSQEDRNLARSALLPQVHGAASETVSRVNLEAAIGFRFPGFSQHVGPYRYEQAGVNLQAPVFDLTLWRRYRASVVGIETSRIQELGVREESVLLVVSQYLGSQRAAADVQAAQSRVDLAQALYDQAADLQKNGVGTGIDTLRANVQLQNEKQRQIVARTQLETSLFGLARLLNIDPRTRVELADQVSFFDTPTIDVNQTLEQAWQVRPELRQVLSQEQRAELDLQGATDARLPRVAVNGFWSQQGLNSSTAIPVYTYQATVEVPIFTGGRIQADRAKAEITIRQLKQQEQEVRNRIALEVKNAIAQLASARNEVDVANLGIQLARQEVDQSRDRFQAGVTNNVEVIQAQDSFARASDNQIAALYRYNQSRADLAHSIGQMEALYAR</sequence>
<comment type="similarity">
    <text evidence="2">Belongs to the outer membrane factor (OMF) (TC 1.B.17) family.</text>
</comment>
<evidence type="ECO:0000313" key="9">
    <source>
        <dbReference type="EMBL" id="ABJ88804.1"/>
    </source>
</evidence>
<keyword evidence="5" id="KW-0812">Transmembrane</keyword>
<dbReference type="KEGG" id="sus:Acid_7910"/>
<evidence type="ECO:0000256" key="8">
    <source>
        <dbReference type="SAM" id="Coils"/>
    </source>
</evidence>
<reference evidence="9" key="1">
    <citation type="submission" date="2006-10" db="EMBL/GenBank/DDBJ databases">
        <title>Complete sequence of Solibacter usitatus Ellin6076.</title>
        <authorList>
            <consortium name="US DOE Joint Genome Institute"/>
            <person name="Copeland A."/>
            <person name="Lucas S."/>
            <person name="Lapidus A."/>
            <person name="Barry K."/>
            <person name="Detter J.C."/>
            <person name="Glavina del Rio T."/>
            <person name="Hammon N."/>
            <person name="Israni S."/>
            <person name="Dalin E."/>
            <person name="Tice H."/>
            <person name="Pitluck S."/>
            <person name="Thompson L.S."/>
            <person name="Brettin T."/>
            <person name="Bruce D."/>
            <person name="Han C."/>
            <person name="Tapia R."/>
            <person name="Gilna P."/>
            <person name="Schmutz J."/>
            <person name="Larimer F."/>
            <person name="Land M."/>
            <person name="Hauser L."/>
            <person name="Kyrpides N."/>
            <person name="Mikhailova N."/>
            <person name="Janssen P.H."/>
            <person name="Kuske C.R."/>
            <person name="Richardson P."/>
        </authorList>
    </citation>
    <scope>NUCLEOTIDE SEQUENCE</scope>
    <source>
        <strain evidence="9">Ellin6076</strain>
    </source>
</reference>
<keyword evidence="7" id="KW-0998">Cell outer membrane</keyword>
<keyword evidence="3" id="KW-0813">Transport</keyword>
<dbReference type="PANTHER" id="PTHR30026:SF20">
    <property type="entry name" value="OUTER MEMBRANE PROTEIN TOLC"/>
    <property type="match status" value="1"/>
</dbReference>
<keyword evidence="6" id="KW-0472">Membrane</keyword>
<dbReference type="AlphaFoldDB" id="Q01NG6"/>